<dbReference type="RefSeq" id="XP_029757733.1">
    <property type="nucleotide sequence ID" value="XM_029899652.1"/>
</dbReference>
<proteinExistence type="predicted"/>
<dbReference type="InterPro" id="IPR036047">
    <property type="entry name" value="F-box-like_dom_sf"/>
</dbReference>
<evidence type="ECO:0000259" key="1">
    <source>
        <dbReference type="PROSITE" id="PS50181"/>
    </source>
</evidence>
<dbReference type="GeneID" id="40741958"/>
<dbReference type="HOGENOM" id="CLU_180467_0_0_1"/>
<dbReference type="Proteomes" id="UP000030706">
    <property type="component" value="Unassembled WGS sequence"/>
</dbReference>
<dbReference type="EMBL" id="KL584991">
    <property type="protein sequence ID" value="KEQ81546.1"/>
    <property type="molecule type" value="Genomic_DNA"/>
</dbReference>
<feature type="non-terminal residue" evidence="2">
    <location>
        <position position="73"/>
    </location>
</feature>
<protein>
    <recommendedName>
        <fullName evidence="1">F-box domain-containing protein</fullName>
    </recommendedName>
</protein>
<evidence type="ECO:0000313" key="3">
    <source>
        <dbReference type="Proteomes" id="UP000030706"/>
    </source>
</evidence>
<reference evidence="2 3" key="1">
    <citation type="journal article" date="2014" name="BMC Genomics">
        <title>Genome sequencing of four Aureobasidium pullulans varieties: biotechnological potential, stress tolerance, and description of new species.</title>
        <authorList>
            <person name="Gostin Ar C."/>
            <person name="Ohm R.A."/>
            <person name="Kogej T."/>
            <person name="Sonjak S."/>
            <person name="Turk M."/>
            <person name="Zajc J."/>
            <person name="Zalar P."/>
            <person name="Grube M."/>
            <person name="Sun H."/>
            <person name="Han J."/>
            <person name="Sharma A."/>
            <person name="Chiniquy J."/>
            <person name="Ngan C.Y."/>
            <person name="Lipzen A."/>
            <person name="Barry K."/>
            <person name="Grigoriev I.V."/>
            <person name="Gunde-Cimerman N."/>
        </authorList>
    </citation>
    <scope>NUCLEOTIDE SEQUENCE [LARGE SCALE GENOMIC DNA]</scope>
    <source>
        <strain evidence="2 3">EXF-150</strain>
    </source>
</reference>
<dbReference type="PROSITE" id="PS50181">
    <property type="entry name" value="FBOX"/>
    <property type="match status" value="1"/>
</dbReference>
<dbReference type="InterPro" id="IPR001810">
    <property type="entry name" value="F-box_dom"/>
</dbReference>
<dbReference type="AlphaFoldDB" id="A0A074Y3S1"/>
<keyword evidence="3" id="KW-1185">Reference proteome</keyword>
<gene>
    <name evidence="2" type="ORF">M438DRAFT_251815</name>
</gene>
<sequence>MLALPQEVLARVFDHVDKKNLPSIRFVCSDFEMAGNPRFAKEFLTRRRHTMSLESISTMHEIVSHSYFGPFVR</sequence>
<accession>A0A074Y3S1</accession>
<name>A0A074Y3S1_AURPU</name>
<dbReference type="OrthoDB" id="3915782at2759"/>
<feature type="domain" description="F-box" evidence="1">
    <location>
        <begin position="1"/>
        <end position="43"/>
    </location>
</feature>
<dbReference type="SUPFAM" id="SSF81383">
    <property type="entry name" value="F-box domain"/>
    <property type="match status" value="1"/>
</dbReference>
<evidence type="ECO:0000313" key="2">
    <source>
        <dbReference type="EMBL" id="KEQ81546.1"/>
    </source>
</evidence>
<organism evidence="2 3">
    <name type="scientific">Aureobasidium pullulans EXF-150</name>
    <dbReference type="NCBI Taxonomy" id="1043002"/>
    <lineage>
        <taxon>Eukaryota</taxon>
        <taxon>Fungi</taxon>
        <taxon>Dikarya</taxon>
        <taxon>Ascomycota</taxon>
        <taxon>Pezizomycotina</taxon>
        <taxon>Dothideomycetes</taxon>
        <taxon>Dothideomycetidae</taxon>
        <taxon>Dothideales</taxon>
        <taxon>Saccotheciaceae</taxon>
        <taxon>Aureobasidium</taxon>
    </lineage>
</organism>
<dbReference type="Pfam" id="PF00646">
    <property type="entry name" value="F-box"/>
    <property type="match status" value="1"/>
</dbReference>